<sequence>MQRWHLFVIGGISLLLSIVLGFVDEGLYSFRFLGRIADVLAVVIWAVFIAIIPVVLYVFRKQRNPNYYLLGFLPTLLMIVMIILGDFI</sequence>
<dbReference type="RefSeq" id="WP_386409175.1">
    <property type="nucleotide sequence ID" value="NZ_JBHTJH010000017.1"/>
</dbReference>
<gene>
    <name evidence="2" type="ORF">ACFQ1M_13790</name>
</gene>
<accession>A0ABW3D2K6</accession>
<dbReference type="Proteomes" id="UP001596978">
    <property type="component" value="Unassembled WGS sequence"/>
</dbReference>
<feature type="transmembrane region" description="Helical" evidence="1">
    <location>
        <begin position="37"/>
        <end position="59"/>
    </location>
</feature>
<keyword evidence="1" id="KW-0472">Membrane</keyword>
<proteinExistence type="predicted"/>
<evidence type="ECO:0000256" key="1">
    <source>
        <dbReference type="SAM" id="Phobius"/>
    </source>
</evidence>
<organism evidence="2 3">
    <name type="scientific">Sungkyunkwania multivorans</name>
    <dbReference type="NCBI Taxonomy" id="1173618"/>
    <lineage>
        <taxon>Bacteria</taxon>
        <taxon>Pseudomonadati</taxon>
        <taxon>Bacteroidota</taxon>
        <taxon>Flavobacteriia</taxon>
        <taxon>Flavobacteriales</taxon>
        <taxon>Flavobacteriaceae</taxon>
        <taxon>Sungkyunkwania</taxon>
    </lineage>
</organism>
<evidence type="ECO:0000313" key="2">
    <source>
        <dbReference type="EMBL" id="MFD0863280.1"/>
    </source>
</evidence>
<keyword evidence="1" id="KW-1133">Transmembrane helix</keyword>
<comment type="caution">
    <text evidence="2">The sequence shown here is derived from an EMBL/GenBank/DDBJ whole genome shotgun (WGS) entry which is preliminary data.</text>
</comment>
<evidence type="ECO:0008006" key="4">
    <source>
        <dbReference type="Google" id="ProtNLM"/>
    </source>
</evidence>
<evidence type="ECO:0000313" key="3">
    <source>
        <dbReference type="Proteomes" id="UP001596978"/>
    </source>
</evidence>
<protein>
    <recommendedName>
        <fullName evidence="4">DUF805 domain-containing protein</fullName>
    </recommendedName>
</protein>
<dbReference type="EMBL" id="JBHTJH010000017">
    <property type="protein sequence ID" value="MFD0863280.1"/>
    <property type="molecule type" value="Genomic_DNA"/>
</dbReference>
<name>A0ABW3D2K6_9FLAO</name>
<keyword evidence="3" id="KW-1185">Reference proteome</keyword>
<keyword evidence="1" id="KW-0812">Transmembrane</keyword>
<feature type="transmembrane region" description="Helical" evidence="1">
    <location>
        <begin position="66"/>
        <end position="85"/>
    </location>
</feature>
<reference evidence="3" key="1">
    <citation type="journal article" date="2019" name="Int. J. Syst. Evol. Microbiol.">
        <title>The Global Catalogue of Microorganisms (GCM) 10K type strain sequencing project: providing services to taxonomists for standard genome sequencing and annotation.</title>
        <authorList>
            <consortium name="The Broad Institute Genomics Platform"/>
            <consortium name="The Broad Institute Genome Sequencing Center for Infectious Disease"/>
            <person name="Wu L."/>
            <person name="Ma J."/>
        </authorList>
    </citation>
    <scope>NUCLEOTIDE SEQUENCE [LARGE SCALE GENOMIC DNA]</scope>
    <source>
        <strain evidence="3">CCUG 62952</strain>
    </source>
</reference>